<name>A0A2W2FPX3_9ACTN</name>
<sequence>MSFGLVVLAVDRDATDVAVRAMAEQCQSLHHPEGELDERIVGFYENLRAHYPDFPPYDHDSPWMAMPLDVGIDHVSMHLSFSERSTPALQLIDQLARRFHLTIYDPQDDEVTRPTDVRAPVDPVIVALIEELRAPDR</sequence>
<organism evidence="1 2">
    <name type="scientific">Micromonospora craterilacus</name>
    <dbReference type="NCBI Taxonomy" id="1655439"/>
    <lineage>
        <taxon>Bacteria</taxon>
        <taxon>Bacillati</taxon>
        <taxon>Actinomycetota</taxon>
        <taxon>Actinomycetes</taxon>
        <taxon>Micromonosporales</taxon>
        <taxon>Micromonosporaceae</taxon>
        <taxon>Micromonospora</taxon>
    </lineage>
</organism>
<proteinExistence type="predicted"/>
<dbReference type="RefSeq" id="WP_111212105.1">
    <property type="nucleotide sequence ID" value="NZ_POTY01000006.1"/>
</dbReference>
<dbReference type="Proteomes" id="UP000248924">
    <property type="component" value="Unassembled WGS sequence"/>
</dbReference>
<protein>
    <submittedName>
        <fullName evidence="1">Uncharacterized protein</fullName>
    </submittedName>
</protein>
<evidence type="ECO:0000313" key="2">
    <source>
        <dbReference type="Proteomes" id="UP000248924"/>
    </source>
</evidence>
<reference evidence="1 2" key="1">
    <citation type="submission" date="2018-01" db="EMBL/GenBank/DDBJ databases">
        <title>Draft genome sequence of Jishengella sp. NA12.</title>
        <authorList>
            <person name="Sahin N."/>
            <person name="Ay H."/>
            <person name="Saygin H."/>
        </authorList>
    </citation>
    <scope>NUCLEOTIDE SEQUENCE [LARGE SCALE GENOMIC DNA]</scope>
    <source>
        <strain evidence="1 2">NA12</strain>
    </source>
</reference>
<dbReference type="OrthoDB" id="3387071at2"/>
<keyword evidence="2" id="KW-1185">Reference proteome</keyword>
<dbReference type="AlphaFoldDB" id="A0A2W2FPX3"/>
<dbReference type="EMBL" id="POTY01000006">
    <property type="protein sequence ID" value="PZG23907.1"/>
    <property type="molecule type" value="Genomic_DNA"/>
</dbReference>
<accession>A0A2W2FPX3</accession>
<comment type="caution">
    <text evidence="1">The sequence shown here is derived from an EMBL/GenBank/DDBJ whole genome shotgun (WGS) entry which is preliminary data.</text>
</comment>
<evidence type="ECO:0000313" key="1">
    <source>
        <dbReference type="EMBL" id="PZG23907.1"/>
    </source>
</evidence>
<gene>
    <name evidence="1" type="ORF">C1I95_02205</name>
</gene>